<accession>A0A652YMF0</accession>
<evidence type="ECO:0000256" key="1">
    <source>
        <dbReference type="ARBA" id="ARBA00009580"/>
    </source>
</evidence>
<dbReference type="InterPro" id="IPR016130">
    <property type="entry name" value="Tyr_Pase_AS"/>
</dbReference>
<feature type="compositionally biased region" description="Polar residues" evidence="2">
    <location>
        <begin position="1"/>
        <end position="12"/>
    </location>
</feature>
<organism evidence="3">
    <name type="scientific">Nocardia globerula</name>
    <dbReference type="NCBI Taxonomy" id="1818"/>
    <lineage>
        <taxon>Bacteria</taxon>
        <taxon>Bacillati</taxon>
        <taxon>Actinomycetota</taxon>
        <taxon>Actinomycetes</taxon>
        <taxon>Mycobacteriales</taxon>
        <taxon>Nocardiaceae</taxon>
        <taxon>Nocardia</taxon>
    </lineage>
</organism>
<name>A0A652YMF0_NOCGL</name>
<dbReference type="EMBL" id="VNIQ01000005">
    <property type="protein sequence ID" value="TYQ03046.1"/>
    <property type="molecule type" value="Genomic_DNA"/>
</dbReference>
<protein>
    <submittedName>
        <fullName evidence="3">Protein-tyrosine phosphatase</fullName>
    </submittedName>
</protein>
<dbReference type="SUPFAM" id="SSF52799">
    <property type="entry name" value="(Phosphotyrosine protein) phosphatases II"/>
    <property type="match status" value="1"/>
</dbReference>
<dbReference type="Gene3D" id="3.90.190.10">
    <property type="entry name" value="Protein tyrosine phosphatase superfamily"/>
    <property type="match status" value="1"/>
</dbReference>
<comment type="caution">
    <text evidence="3">The sequence shown here is derived from an EMBL/GenBank/DDBJ whole genome shotgun (WGS) entry which is preliminary data.</text>
</comment>
<gene>
    <name evidence="3" type="ORF">FNL38_105196</name>
</gene>
<evidence type="ECO:0000256" key="2">
    <source>
        <dbReference type="SAM" id="MobiDB-lite"/>
    </source>
</evidence>
<reference evidence="3" key="1">
    <citation type="submission" date="2019-07" db="EMBL/GenBank/DDBJ databases">
        <title>Genomic Encyclopedia of Type Strains, Phase IV (KMG-IV): sequencing the most valuable type-strain genomes for metagenomic binning, comparative biology and taxonomic classification.</title>
        <authorList>
            <person name="Goeker M."/>
        </authorList>
    </citation>
    <scope>NUCLEOTIDE SEQUENCE</scope>
    <source>
        <strain evidence="3">DSM 44596</strain>
    </source>
</reference>
<dbReference type="PROSITE" id="PS00383">
    <property type="entry name" value="TYR_PHOSPHATASE_1"/>
    <property type="match status" value="1"/>
</dbReference>
<dbReference type="Pfam" id="PF13350">
    <property type="entry name" value="Y_phosphatase3"/>
    <property type="match status" value="1"/>
</dbReference>
<dbReference type="InterPro" id="IPR026893">
    <property type="entry name" value="Tyr/Ser_Pase_IphP-type"/>
</dbReference>
<sequence>MHTDTTGPTTHESTPRLASVHNFRDVAGNGYSTSSGTTMRRGVFYRANVLIPTGADLAVVESLGLTAVYDVRSEAEASETPDTILSAAKYTHIPILPGTIQNSALAIRTVDSAQDFMRELNRSFVTDDATRAGFSQLLTALATTPGPQLFHCTAGKDRTGWAAALLQTLAGVPQETIVDDYLLTNTYSAAYVDAAAERIAQTAAIGRADVVRVMLTVEESYLGAAFEQVGASYSSIENYLHDGLGLTADTIDALGSKLVA</sequence>
<dbReference type="PANTHER" id="PTHR31126:SF1">
    <property type="entry name" value="TYROSINE SPECIFIC PROTEIN PHOSPHATASES DOMAIN-CONTAINING PROTEIN"/>
    <property type="match status" value="1"/>
</dbReference>
<comment type="similarity">
    <text evidence="1">Belongs to the protein-tyrosine phosphatase family.</text>
</comment>
<dbReference type="InterPro" id="IPR029021">
    <property type="entry name" value="Prot-tyrosine_phosphatase-like"/>
</dbReference>
<dbReference type="AlphaFoldDB" id="A0A652YMF0"/>
<dbReference type="GO" id="GO:0004721">
    <property type="term" value="F:phosphoprotein phosphatase activity"/>
    <property type="evidence" value="ECO:0007669"/>
    <property type="project" value="InterPro"/>
</dbReference>
<evidence type="ECO:0000313" key="3">
    <source>
        <dbReference type="EMBL" id="TYQ03046.1"/>
    </source>
</evidence>
<dbReference type="PANTHER" id="PTHR31126">
    <property type="entry name" value="TYROSINE-PROTEIN PHOSPHATASE"/>
    <property type="match status" value="1"/>
</dbReference>
<proteinExistence type="inferred from homology"/>
<feature type="region of interest" description="Disordered" evidence="2">
    <location>
        <begin position="1"/>
        <end position="21"/>
    </location>
</feature>